<keyword evidence="14" id="KW-1185">Reference proteome</keyword>
<dbReference type="GO" id="GO:0016020">
    <property type="term" value="C:membrane"/>
    <property type="evidence" value="ECO:0007669"/>
    <property type="project" value="UniProtKB-SubCell"/>
</dbReference>
<dbReference type="PANTHER" id="PTHR46913:SF1">
    <property type="entry name" value="RING-H2 FINGER PROTEIN ATL16"/>
    <property type="match status" value="1"/>
</dbReference>
<dbReference type="PANTHER" id="PTHR46913">
    <property type="entry name" value="RING-H2 FINGER PROTEIN ATL16"/>
    <property type="match status" value="1"/>
</dbReference>
<evidence type="ECO:0000256" key="2">
    <source>
        <dbReference type="ARBA" id="ARBA00004167"/>
    </source>
</evidence>
<dbReference type="OrthoDB" id="8062037at2759"/>
<dbReference type="EC" id="2.3.2.27" evidence="4"/>
<keyword evidence="8" id="KW-0863">Zinc-finger</keyword>
<proteinExistence type="inferred from homology"/>
<evidence type="ECO:0000256" key="10">
    <source>
        <dbReference type="ARBA" id="ARBA00022833"/>
    </source>
</evidence>
<organism evidence="14 15">
    <name type="scientific">Juglans regia</name>
    <name type="common">English walnut</name>
    <dbReference type="NCBI Taxonomy" id="51240"/>
    <lineage>
        <taxon>Eukaryota</taxon>
        <taxon>Viridiplantae</taxon>
        <taxon>Streptophyta</taxon>
        <taxon>Embryophyta</taxon>
        <taxon>Tracheophyta</taxon>
        <taxon>Spermatophyta</taxon>
        <taxon>Magnoliopsida</taxon>
        <taxon>eudicotyledons</taxon>
        <taxon>Gunneridae</taxon>
        <taxon>Pentapetalae</taxon>
        <taxon>rosids</taxon>
        <taxon>fabids</taxon>
        <taxon>Fagales</taxon>
        <taxon>Juglandaceae</taxon>
        <taxon>Juglans</taxon>
    </lineage>
</organism>
<evidence type="ECO:0000256" key="3">
    <source>
        <dbReference type="ARBA" id="ARBA00004906"/>
    </source>
</evidence>
<dbReference type="Proteomes" id="UP000235220">
    <property type="component" value="Chromosome 11"/>
</dbReference>
<comment type="similarity">
    <text evidence="13">Belongs to the RING-type zinc finger family. ATL subfamily.</text>
</comment>
<comment type="pathway">
    <text evidence="3">Protein modification; protein ubiquitination.</text>
</comment>
<dbReference type="InterPro" id="IPR013083">
    <property type="entry name" value="Znf_RING/FYVE/PHD"/>
</dbReference>
<evidence type="ECO:0000313" key="14">
    <source>
        <dbReference type="Proteomes" id="UP000235220"/>
    </source>
</evidence>
<keyword evidence="12" id="KW-0472">Membrane</keyword>
<dbReference type="SMART" id="SM00184">
    <property type="entry name" value="RING"/>
    <property type="match status" value="1"/>
</dbReference>
<dbReference type="InterPro" id="IPR001841">
    <property type="entry name" value="Znf_RING"/>
</dbReference>
<keyword evidence="5" id="KW-0808">Transferase</keyword>
<evidence type="ECO:0000313" key="15">
    <source>
        <dbReference type="RefSeq" id="XP_035538727.1"/>
    </source>
</evidence>
<dbReference type="AlphaFoldDB" id="A0A6P9E7C9"/>
<evidence type="ECO:0000256" key="7">
    <source>
        <dbReference type="ARBA" id="ARBA00022723"/>
    </source>
</evidence>
<dbReference type="Pfam" id="PF13639">
    <property type="entry name" value="zf-RING_2"/>
    <property type="match status" value="1"/>
</dbReference>
<keyword evidence="6" id="KW-0812">Transmembrane</keyword>
<keyword evidence="9" id="KW-0833">Ubl conjugation pathway</keyword>
<evidence type="ECO:0000256" key="8">
    <source>
        <dbReference type="ARBA" id="ARBA00022771"/>
    </source>
</evidence>
<reference evidence="15" key="1">
    <citation type="submission" date="2025-08" db="UniProtKB">
        <authorList>
            <consortium name="RefSeq"/>
        </authorList>
    </citation>
    <scope>IDENTIFICATION</scope>
    <source>
        <tissue evidence="15">Leaves</tissue>
    </source>
</reference>
<dbReference type="RefSeq" id="XP_035538727.1">
    <property type="nucleotide sequence ID" value="XM_035682834.1"/>
</dbReference>
<comment type="catalytic activity">
    <reaction evidence="1">
        <text>S-ubiquitinyl-[E2 ubiquitin-conjugating enzyme]-L-cysteine + [acceptor protein]-L-lysine = [E2 ubiquitin-conjugating enzyme]-L-cysteine + N(6)-ubiquitinyl-[acceptor protein]-L-lysine.</text>
        <dbReference type="EC" id="2.3.2.27"/>
    </reaction>
</comment>
<evidence type="ECO:0000256" key="9">
    <source>
        <dbReference type="ARBA" id="ARBA00022786"/>
    </source>
</evidence>
<dbReference type="KEGG" id="jre:108994147"/>
<dbReference type="SUPFAM" id="SSF57850">
    <property type="entry name" value="RING/U-box"/>
    <property type="match status" value="1"/>
</dbReference>
<keyword evidence="10" id="KW-0862">Zinc</keyword>
<evidence type="ECO:0000256" key="13">
    <source>
        <dbReference type="ARBA" id="ARBA00024209"/>
    </source>
</evidence>
<comment type="subcellular location">
    <subcellularLocation>
        <location evidence="2">Membrane</location>
        <topology evidence="2">Single-pass membrane protein</topology>
    </subcellularLocation>
</comment>
<evidence type="ECO:0000256" key="5">
    <source>
        <dbReference type="ARBA" id="ARBA00022679"/>
    </source>
</evidence>
<dbReference type="Gene3D" id="3.30.40.10">
    <property type="entry name" value="Zinc/RING finger domain, C3HC4 (zinc finger)"/>
    <property type="match status" value="1"/>
</dbReference>
<evidence type="ECO:0000256" key="6">
    <source>
        <dbReference type="ARBA" id="ARBA00022692"/>
    </source>
</evidence>
<evidence type="ECO:0000256" key="4">
    <source>
        <dbReference type="ARBA" id="ARBA00012483"/>
    </source>
</evidence>
<keyword evidence="11" id="KW-1133">Transmembrane helix</keyword>
<evidence type="ECO:0000256" key="12">
    <source>
        <dbReference type="ARBA" id="ARBA00023136"/>
    </source>
</evidence>
<dbReference type="PROSITE" id="PS50089">
    <property type="entry name" value="ZF_RING_2"/>
    <property type="match status" value="1"/>
</dbReference>
<dbReference type="GO" id="GO:0061630">
    <property type="term" value="F:ubiquitin protein ligase activity"/>
    <property type="evidence" value="ECO:0007669"/>
    <property type="project" value="UniProtKB-EC"/>
</dbReference>
<dbReference type="InterPro" id="IPR044600">
    <property type="entry name" value="ATL1/ATL16-like"/>
</dbReference>
<gene>
    <name evidence="15" type="primary">LOC108994147</name>
</gene>
<name>A0A6P9E7C9_JUGRE</name>
<protein>
    <recommendedName>
        <fullName evidence="4">RING-type E3 ubiquitin transferase</fullName>
        <ecNumber evidence="4">2.3.2.27</ecNumber>
    </recommendedName>
</protein>
<evidence type="ECO:0000256" key="11">
    <source>
        <dbReference type="ARBA" id="ARBA00022989"/>
    </source>
</evidence>
<dbReference type="GO" id="GO:0008270">
    <property type="term" value="F:zinc ion binding"/>
    <property type="evidence" value="ECO:0007669"/>
    <property type="project" value="UniProtKB-KW"/>
</dbReference>
<evidence type="ECO:0000256" key="1">
    <source>
        <dbReference type="ARBA" id="ARBA00000900"/>
    </source>
</evidence>
<dbReference type="CDD" id="cd16461">
    <property type="entry name" value="RING-H2_EL5-like"/>
    <property type="match status" value="1"/>
</dbReference>
<accession>A0A6P9E7C9</accession>
<sequence>MEDNPSYALNGKIMLCSVVTLFLVVLIMVGFRIFSRCCFHSHRRRRRRALDSSYYSVTPNTTTSTQGLDTSILHALPTFTYSFKTHDSPLECAVCLSEFEDDDKGRVLPKCQHFFHVECIDTWFQSVSNCPLCRAPIVADISVLKPDIASETENEPVGTLTEPAHTEAAERGVPGFTQPVNLGPNGCRRKPSELMGVVVEVPRLGGLDEMDSGSPGEYRVLSLKRMCSI</sequence>
<dbReference type="GeneID" id="108994147"/>
<dbReference type="Gramene" id="Jr11_15040_p1">
    <property type="protein sequence ID" value="cds.Jr11_15040_p1"/>
    <property type="gene ID" value="Jr11_15040"/>
</dbReference>
<dbReference type="FunFam" id="3.30.40.10:FF:000187">
    <property type="entry name" value="E3 ubiquitin-protein ligase ATL6"/>
    <property type="match status" value="1"/>
</dbReference>
<dbReference type="GO" id="GO:0016567">
    <property type="term" value="P:protein ubiquitination"/>
    <property type="evidence" value="ECO:0007669"/>
    <property type="project" value="InterPro"/>
</dbReference>
<keyword evidence="7" id="KW-0479">Metal-binding</keyword>